<dbReference type="RefSeq" id="WP_050354151.1">
    <property type="nucleotide sequence ID" value="NZ_LGSS01000002.1"/>
</dbReference>
<dbReference type="GO" id="GO:0097621">
    <property type="term" value="F:monoamine oxidase activity"/>
    <property type="evidence" value="ECO:0007669"/>
    <property type="project" value="UniProtKB-EC"/>
</dbReference>
<protein>
    <submittedName>
        <fullName evidence="2">L-amino-acid oxidase</fullName>
        <ecNumber evidence="2">1.4.3.4</ecNumber>
    </submittedName>
</protein>
<proteinExistence type="predicted"/>
<dbReference type="SUPFAM" id="SSF54373">
    <property type="entry name" value="FAD-linked reductases, C-terminal domain"/>
    <property type="match status" value="1"/>
</dbReference>
<evidence type="ECO:0000259" key="1">
    <source>
        <dbReference type="Pfam" id="PF01593"/>
    </source>
</evidence>
<gene>
    <name evidence="2" type="ORF">CLPU_2c02230</name>
</gene>
<dbReference type="Proteomes" id="UP000037267">
    <property type="component" value="Unassembled WGS sequence"/>
</dbReference>
<feature type="domain" description="Amine oxidase" evidence="1">
    <location>
        <begin position="70"/>
        <end position="547"/>
    </location>
</feature>
<dbReference type="STRING" id="1503.CLPU_2c02230"/>
<name>A0A0L0WEA7_GOTPU</name>
<dbReference type="SUPFAM" id="SSF51905">
    <property type="entry name" value="FAD/NAD(P)-binding domain"/>
    <property type="match status" value="1"/>
</dbReference>
<dbReference type="Gene3D" id="3.50.50.60">
    <property type="entry name" value="FAD/NAD(P)-binding domain"/>
    <property type="match status" value="1"/>
</dbReference>
<dbReference type="Gene3D" id="3.90.660.10">
    <property type="match status" value="1"/>
</dbReference>
<accession>A0A0L0WEA7</accession>
<dbReference type="InterPro" id="IPR002937">
    <property type="entry name" value="Amino_oxidase"/>
</dbReference>
<reference evidence="3" key="1">
    <citation type="submission" date="2015-07" db="EMBL/GenBank/DDBJ databases">
        <title>Draft genome sequence of the purine-degrading Gottschalkia purinilyticum DSM 1384 (formerly Clostridium purinilyticum).</title>
        <authorList>
            <person name="Poehlein A."/>
            <person name="Schiel-Bengelsdorf B."/>
            <person name="Bengelsdorf F.R."/>
            <person name="Daniel R."/>
            <person name="Duerre P."/>
        </authorList>
    </citation>
    <scope>NUCLEOTIDE SEQUENCE [LARGE SCALE GENOMIC DNA]</scope>
    <source>
        <strain evidence="3">DSM 1384</strain>
    </source>
</reference>
<organism evidence="2 3">
    <name type="scientific">Gottschalkia purinilytica</name>
    <name type="common">Clostridium purinilyticum</name>
    <dbReference type="NCBI Taxonomy" id="1503"/>
    <lineage>
        <taxon>Bacteria</taxon>
        <taxon>Bacillati</taxon>
        <taxon>Bacillota</taxon>
        <taxon>Tissierellia</taxon>
        <taxon>Tissierellales</taxon>
        <taxon>Gottschalkiaceae</taxon>
        <taxon>Gottschalkia</taxon>
    </lineage>
</organism>
<dbReference type="EMBL" id="LGSS01000002">
    <property type="protein sequence ID" value="KNF09771.1"/>
    <property type="molecule type" value="Genomic_DNA"/>
</dbReference>
<dbReference type="Gene3D" id="1.20.1440.240">
    <property type="match status" value="1"/>
</dbReference>
<evidence type="ECO:0000313" key="3">
    <source>
        <dbReference type="Proteomes" id="UP000037267"/>
    </source>
</evidence>
<evidence type="ECO:0000313" key="2">
    <source>
        <dbReference type="EMBL" id="KNF09771.1"/>
    </source>
</evidence>
<dbReference type="EC" id="1.4.3.4" evidence="2"/>
<comment type="caution">
    <text evidence="2">The sequence shown here is derived from an EMBL/GenBank/DDBJ whole genome shotgun (WGS) entry which is preliminary data.</text>
</comment>
<dbReference type="InterPro" id="IPR036188">
    <property type="entry name" value="FAD/NAD-bd_sf"/>
</dbReference>
<dbReference type="PATRIC" id="fig|1503.3.peg.1719"/>
<dbReference type="Pfam" id="PF01593">
    <property type="entry name" value="Amino_oxidase"/>
    <property type="match status" value="1"/>
</dbReference>
<dbReference type="InterPro" id="IPR050281">
    <property type="entry name" value="Flavin_monoamine_oxidase"/>
</dbReference>
<keyword evidence="3" id="KW-1185">Reference proteome</keyword>
<dbReference type="PANTHER" id="PTHR10742:SF410">
    <property type="entry name" value="LYSINE-SPECIFIC HISTONE DEMETHYLASE 2"/>
    <property type="match status" value="1"/>
</dbReference>
<dbReference type="AlphaFoldDB" id="A0A0L0WEA7"/>
<dbReference type="PANTHER" id="PTHR10742">
    <property type="entry name" value="FLAVIN MONOAMINE OXIDASE"/>
    <property type="match status" value="1"/>
</dbReference>
<keyword evidence="2" id="KW-0560">Oxidoreductase</keyword>
<sequence>MIDFGTANPPDNPTDSERHELILNNLRDLNRTDDYYNIIKYLGPMKEITKIAPPGKFKGKKIGIIGAGAAGLSAAFELRKLGFDITILESSNRIGGRIYTYYFDKDKKLYGELGPMRIPVSHGTSWHYLNILNLNTTYFPQDDPNAFIYINNVRVRSDPEGENVRREIYPLFNLSNWEKRLPWTSLLQYTPESTLLSMPSDIRKEILQIRKHYHPMVSYWDHFNARQAFQHFGISNCALNMLSGLSPILAAFWYYGYIEMLFEFLSLSFVDLYRIEGGFSNITKAFFESLTSSNPKEYENIPSSSLGKVDFRLNTRVSGIYQSSNRNKVILKYKVKKNKEYEEESFDYVICTMPFSILRTTDVFPPFSNRKQQAIRELEYVDSQKTALLCNRRFWQEGGPAQRIVGGDSNTDLAIADIWYPPYTPNSNEPGVLIASYNLTTDAVRVGGLPIDIRIEVIKRQVEQVHGLTPGYLDSIVEGYASMDWISEPNYLGAFGYFRPEQKRLLSYYTIAPEYNNRLLFAGDHTSISHGWLNGSFQTAMKAANDIAIHCNMCC</sequence>
<dbReference type="OrthoDB" id="25353at2"/>